<proteinExistence type="predicted"/>
<dbReference type="AlphaFoldDB" id="A0A0T6BHE6"/>
<feature type="non-terminal residue" evidence="2">
    <location>
        <position position="147"/>
    </location>
</feature>
<reference evidence="2 3" key="1">
    <citation type="submission" date="2015-09" db="EMBL/GenBank/DDBJ databases">
        <title>Draft genome of the scarab beetle Oryctes borbonicus.</title>
        <authorList>
            <person name="Meyer J.M."/>
            <person name="Markov G.V."/>
            <person name="Baskaran P."/>
            <person name="Herrmann M."/>
            <person name="Sommer R.J."/>
            <person name="Roedelsperger C."/>
        </authorList>
    </citation>
    <scope>NUCLEOTIDE SEQUENCE [LARGE SCALE GENOMIC DNA]</scope>
    <source>
        <strain evidence="2">OB123</strain>
        <tissue evidence="2">Whole animal</tissue>
    </source>
</reference>
<keyword evidence="1" id="KW-1133">Transmembrane helix</keyword>
<keyword evidence="3" id="KW-1185">Reference proteome</keyword>
<feature type="non-terminal residue" evidence="2">
    <location>
        <position position="1"/>
    </location>
</feature>
<evidence type="ECO:0000313" key="3">
    <source>
        <dbReference type="Proteomes" id="UP000051574"/>
    </source>
</evidence>
<feature type="transmembrane region" description="Helical" evidence="1">
    <location>
        <begin position="68"/>
        <end position="90"/>
    </location>
</feature>
<organism evidence="2 3">
    <name type="scientific">Oryctes borbonicus</name>
    <dbReference type="NCBI Taxonomy" id="1629725"/>
    <lineage>
        <taxon>Eukaryota</taxon>
        <taxon>Metazoa</taxon>
        <taxon>Ecdysozoa</taxon>
        <taxon>Arthropoda</taxon>
        <taxon>Hexapoda</taxon>
        <taxon>Insecta</taxon>
        <taxon>Pterygota</taxon>
        <taxon>Neoptera</taxon>
        <taxon>Endopterygota</taxon>
        <taxon>Coleoptera</taxon>
        <taxon>Polyphaga</taxon>
        <taxon>Scarabaeiformia</taxon>
        <taxon>Scarabaeidae</taxon>
        <taxon>Dynastinae</taxon>
        <taxon>Oryctes</taxon>
    </lineage>
</organism>
<feature type="transmembrane region" description="Helical" evidence="1">
    <location>
        <begin position="102"/>
        <end position="119"/>
    </location>
</feature>
<dbReference type="PANTHER" id="PTHR31061">
    <property type="entry name" value="LD22376P"/>
    <property type="match status" value="1"/>
</dbReference>
<dbReference type="EMBL" id="LJIG01000629">
    <property type="protein sequence ID" value="KRT86311.1"/>
    <property type="molecule type" value="Genomic_DNA"/>
</dbReference>
<accession>A0A0T6BHE6</accession>
<keyword evidence="1" id="KW-0472">Membrane</keyword>
<name>A0A0T6BHE6_9SCAR</name>
<dbReference type="Proteomes" id="UP000051574">
    <property type="component" value="Unassembled WGS sequence"/>
</dbReference>
<comment type="caution">
    <text evidence="2">The sequence shown here is derived from an EMBL/GenBank/DDBJ whole genome shotgun (WGS) entry which is preliminary data.</text>
</comment>
<protein>
    <submittedName>
        <fullName evidence="2">Uncharacterized protein</fullName>
    </submittedName>
</protein>
<dbReference type="OrthoDB" id="2149840at2759"/>
<sequence length="147" mass="16427">SESTSFLFFYFIFSGYLGPGGYHENGEYFNCTGGITGYVDRKVLGKHTYQYAEIRTIYQTPFAFDPEGLLGCLPSIVHVFIGVQAGVILMTFKDHKGRMLRWLVWAIIFGIIGGGLCGFSKEDGVIPLNKHLWSLSFVLVTSCFAFI</sequence>
<evidence type="ECO:0000256" key="1">
    <source>
        <dbReference type="SAM" id="Phobius"/>
    </source>
</evidence>
<keyword evidence="1" id="KW-0812">Transmembrane</keyword>
<gene>
    <name evidence="2" type="ORF">AMK59_1496</name>
</gene>
<evidence type="ECO:0000313" key="2">
    <source>
        <dbReference type="EMBL" id="KRT86311.1"/>
    </source>
</evidence>
<dbReference type="PANTHER" id="PTHR31061:SF24">
    <property type="entry name" value="LD22376P"/>
    <property type="match status" value="1"/>
</dbReference>